<dbReference type="SUPFAM" id="SSF103647">
    <property type="entry name" value="TSP type-3 repeat"/>
    <property type="match status" value="1"/>
</dbReference>
<dbReference type="Pfam" id="PF12779">
    <property type="entry name" value="WXXGXW"/>
    <property type="match status" value="1"/>
</dbReference>
<evidence type="ECO:0000256" key="2">
    <source>
        <dbReference type="SAM" id="SignalP"/>
    </source>
</evidence>
<reference evidence="4" key="1">
    <citation type="journal article" date="2019" name="Int. J. Syst. Evol. Microbiol.">
        <title>The Global Catalogue of Microorganisms (GCM) 10K type strain sequencing project: providing services to taxonomists for standard genome sequencing and annotation.</title>
        <authorList>
            <consortium name="The Broad Institute Genomics Platform"/>
            <consortium name="The Broad Institute Genome Sequencing Center for Infectious Disease"/>
            <person name="Wu L."/>
            <person name="Ma J."/>
        </authorList>
    </citation>
    <scope>NUCLEOTIDE SEQUENCE [LARGE SCALE GENOMIC DNA]</scope>
    <source>
        <strain evidence="4">CGMCC 4.5798</strain>
    </source>
</reference>
<evidence type="ECO:0000256" key="1">
    <source>
        <dbReference type="SAM" id="MobiDB-lite"/>
    </source>
</evidence>
<feature type="chain" id="PRO_5046596202" evidence="2">
    <location>
        <begin position="22"/>
        <end position="138"/>
    </location>
</feature>
<dbReference type="Gene3D" id="4.10.1080.10">
    <property type="entry name" value="TSP type-3 repeat"/>
    <property type="match status" value="1"/>
</dbReference>
<dbReference type="Proteomes" id="UP001596086">
    <property type="component" value="Unassembled WGS sequence"/>
</dbReference>
<name>A0ABW0RUM8_9BURK</name>
<evidence type="ECO:0000313" key="4">
    <source>
        <dbReference type="Proteomes" id="UP001596086"/>
    </source>
</evidence>
<protein>
    <submittedName>
        <fullName evidence="3">YXWGXW repeat-containing protein</fullName>
    </submittedName>
</protein>
<keyword evidence="4" id="KW-1185">Reference proteome</keyword>
<comment type="caution">
    <text evidence="3">The sequence shown here is derived from an EMBL/GenBank/DDBJ whole genome shotgun (WGS) entry which is preliminary data.</text>
</comment>
<organism evidence="3 4">
    <name type="scientific">Massilia aerilata</name>
    <dbReference type="NCBI Taxonomy" id="453817"/>
    <lineage>
        <taxon>Bacteria</taxon>
        <taxon>Pseudomonadati</taxon>
        <taxon>Pseudomonadota</taxon>
        <taxon>Betaproteobacteria</taxon>
        <taxon>Burkholderiales</taxon>
        <taxon>Oxalobacteraceae</taxon>
        <taxon>Telluria group</taxon>
        <taxon>Massilia</taxon>
    </lineage>
</organism>
<keyword evidence="2" id="KW-0732">Signal</keyword>
<feature type="signal peptide" evidence="2">
    <location>
        <begin position="1"/>
        <end position="21"/>
    </location>
</feature>
<gene>
    <name evidence="3" type="ORF">ACFPO9_08440</name>
</gene>
<dbReference type="InterPro" id="IPR024447">
    <property type="entry name" value="YXWGXW_rpt"/>
</dbReference>
<sequence length="138" mass="15797">MTKIQKLLIASLLAGSFGGLAVPVTASAQTIIVREAPPAPRVERVPAPRRGYVWAPGHWEYRHGRYVWTRGTWLRERHGYAYNAPTWVERDGRWVMESGGWRRGDRDGDGIRNGRDRDRDGDGVPNRMDDHPNNPNRR</sequence>
<dbReference type="InterPro" id="IPR028974">
    <property type="entry name" value="TSP_type-3_rpt"/>
</dbReference>
<dbReference type="RefSeq" id="WP_379769420.1">
    <property type="nucleotide sequence ID" value="NZ_JBHSMZ010000005.1"/>
</dbReference>
<feature type="region of interest" description="Disordered" evidence="1">
    <location>
        <begin position="98"/>
        <end position="138"/>
    </location>
</feature>
<proteinExistence type="predicted"/>
<feature type="compositionally biased region" description="Basic and acidic residues" evidence="1">
    <location>
        <begin position="98"/>
        <end position="132"/>
    </location>
</feature>
<accession>A0ABW0RUM8</accession>
<evidence type="ECO:0000313" key="3">
    <source>
        <dbReference type="EMBL" id="MFC5548536.1"/>
    </source>
</evidence>
<dbReference type="EMBL" id="JBHSMZ010000005">
    <property type="protein sequence ID" value="MFC5548536.1"/>
    <property type="molecule type" value="Genomic_DNA"/>
</dbReference>